<organism evidence="1 2">
    <name type="scientific">Sesamum alatum</name>
    <dbReference type="NCBI Taxonomy" id="300844"/>
    <lineage>
        <taxon>Eukaryota</taxon>
        <taxon>Viridiplantae</taxon>
        <taxon>Streptophyta</taxon>
        <taxon>Embryophyta</taxon>
        <taxon>Tracheophyta</taxon>
        <taxon>Spermatophyta</taxon>
        <taxon>Magnoliopsida</taxon>
        <taxon>eudicotyledons</taxon>
        <taxon>Gunneridae</taxon>
        <taxon>Pentapetalae</taxon>
        <taxon>asterids</taxon>
        <taxon>lamiids</taxon>
        <taxon>Lamiales</taxon>
        <taxon>Pedaliaceae</taxon>
        <taxon>Sesamum</taxon>
    </lineage>
</organism>
<dbReference type="Proteomes" id="UP001293254">
    <property type="component" value="Unassembled WGS sequence"/>
</dbReference>
<comment type="caution">
    <text evidence="1">The sequence shown here is derived from an EMBL/GenBank/DDBJ whole genome shotgun (WGS) entry which is preliminary data.</text>
</comment>
<evidence type="ECO:0000313" key="1">
    <source>
        <dbReference type="EMBL" id="KAK4430706.1"/>
    </source>
</evidence>
<keyword evidence="2" id="KW-1185">Reference proteome</keyword>
<evidence type="ECO:0000313" key="2">
    <source>
        <dbReference type="Proteomes" id="UP001293254"/>
    </source>
</evidence>
<dbReference type="AlphaFoldDB" id="A0AAE1YI61"/>
<sequence>MMQIAKTEIDNGGRFRTGCIVRSLPSQIIPEFIVPKSRRFLPFPPDRQTKDSIKLSKGHAAFYVPKTKCNTTPIDMGPRQNSFNSKQIVNIIRNSKHVKDLIINVTGIDKSTRAEAFIPFTIVEVHVRQVRLRLASTVLSAMLCSGSRGSTRSCSLGYHWRKYNR</sequence>
<reference evidence="1" key="1">
    <citation type="submission" date="2020-06" db="EMBL/GenBank/DDBJ databases">
        <authorList>
            <person name="Li T."/>
            <person name="Hu X."/>
            <person name="Zhang T."/>
            <person name="Song X."/>
            <person name="Zhang H."/>
            <person name="Dai N."/>
            <person name="Sheng W."/>
            <person name="Hou X."/>
            <person name="Wei L."/>
        </authorList>
    </citation>
    <scope>NUCLEOTIDE SEQUENCE</scope>
    <source>
        <strain evidence="1">3651</strain>
        <tissue evidence="1">Leaf</tissue>
    </source>
</reference>
<gene>
    <name evidence="1" type="ORF">Salat_0832300</name>
</gene>
<name>A0AAE1YI61_9LAMI</name>
<proteinExistence type="predicted"/>
<reference evidence="1" key="2">
    <citation type="journal article" date="2024" name="Plant">
        <title>Genomic evolution and insights into agronomic trait innovations of Sesamum species.</title>
        <authorList>
            <person name="Miao H."/>
            <person name="Wang L."/>
            <person name="Qu L."/>
            <person name="Liu H."/>
            <person name="Sun Y."/>
            <person name="Le M."/>
            <person name="Wang Q."/>
            <person name="Wei S."/>
            <person name="Zheng Y."/>
            <person name="Lin W."/>
            <person name="Duan Y."/>
            <person name="Cao H."/>
            <person name="Xiong S."/>
            <person name="Wang X."/>
            <person name="Wei L."/>
            <person name="Li C."/>
            <person name="Ma Q."/>
            <person name="Ju M."/>
            <person name="Zhao R."/>
            <person name="Li G."/>
            <person name="Mu C."/>
            <person name="Tian Q."/>
            <person name="Mei H."/>
            <person name="Zhang T."/>
            <person name="Gao T."/>
            <person name="Zhang H."/>
        </authorList>
    </citation>
    <scope>NUCLEOTIDE SEQUENCE</scope>
    <source>
        <strain evidence="1">3651</strain>
    </source>
</reference>
<accession>A0AAE1YI61</accession>
<protein>
    <submittedName>
        <fullName evidence="1">Uncharacterized protein</fullName>
    </submittedName>
</protein>
<dbReference type="EMBL" id="JACGWO010000003">
    <property type="protein sequence ID" value="KAK4430706.1"/>
    <property type="molecule type" value="Genomic_DNA"/>
</dbReference>